<feature type="signal peptide" evidence="1">
    <location>
        <begin position="1"/>
        <end position="25"/>
    </location>
</feature>
<dbReference type="InterPro" id="IPR046745">
    <property type="entry name" value="DUF6675"/>
</dbReference>
<protein>
    <submittedName>
        <fullName evidence="2">DUF6675 family protein</fullName>
    </submittedName>
</protein>
<dbReference type="EMBL" id="JBHTKR010000004">
    <property type="protein sequence ID" value="MFD1195228.1"/>
    <property type="molecule type" value="Genomic_DNA"/>
</dbReference>
<accession>A0ABW3TDK0</accession>
<keyword evidence="1" id="KW-0732">Signal</keyword>
<dbReference type="Pfam" id="PF20380">
    <property type="entry name" value="DUF6675"/>
    <property type="match status" value="1"/>
</dbReference>
<feature type="chain" id="PRO_5046047215" evidence="1">
    <location>
        <begin position="26"/>
        <end position="258"/>
    </location>
</feature>
<reference evidence="3" key="1">
    <citation type="journal article" date="2019" name="Int. J. Syst. Evol. Microbiol.">
        <title>The Global Catalogue of Microorganisms (GCM) 10K type strain sequencing project: providing services to taxonomists for standard genome sequencing and annotation.</title>
        <authorList>
            <consortium name="The Broad Institute Genomics Platform"/>
            <consortium name="The Broad Institute Genome Sequencing Center for Infectious Disease"/>
            <person name="Wu L."/>
            <person name="Ma J."/>
        </authorList>
    </citation>
    <scope>NUCLEOTIDE SEQUENCE [LARGE SCALE GENOMIC DNA]</scope>
    <source>
        <strain evidence="3">CCUG 55328</strain>
    </source>
</reference>
<comment type="caution">
    <text evidence="2">The sequence shown here is derived from an EMBL/GenBank/DDBJ whole genome shotgun (WGS) entry which is preliminary data.</text>
</comment>
<organism evidence="2 3">
    <name type="scientific">Seohaeicola saemankumensis</name>
    <dbReference type="NCBI Taxonomy" id="481181"/>
    <lineage>
        <taxon>Bacteria</taxon>
        <taxon>Pseudomonadati</taxon>
        <taxon>Pseudomonadota</taxon>
        <taxon>Alphaproteobacteria</taxon>
        <taxon>Rhodobacterales</taxon>
        <taxon>Roseobacteraceae</taxon>
        <taxon>Seohaeicola</taxon>
    </lineage>
</organism>
<dbReference type="Proteomes" id="UP001597151">
    <property type="component" value="Unassembled WGS sequence"/>
</dbReference>
<proteinExistence type="predicted"/>
<evidence type="ECO:0000313" key="2">
    <source>
        <dbReference type="EMBL" id="MFD1195228.1"/>
    </source>
</evidence>
<evidence type="ECO:0000256" key="1">
    <source>
        <dbReference type="SAM" id="SignalP"/>
    </source>
</evidence>
<name>A0ABW3TDK0_9RHOB</name>
<keyword evidence="3" id="KW-1185">Reference proteome</keyword>
<sequence>MTLNPAHILAAVAVTFSLMSASSSASSGPRPPCGTSGAVPHIDYGPLNGPPKVEVWQNATLSLGATCPSNLNGSAELVIVLASRFVHAGTVQDLATRVGAVSVLKGLKYWSVTDQRWRVLISEAFAVDDTKTLQRRPDFTASEILSGKTLLMAQRDTRSTGLNYYALQTTSHNIDQLSVSIVNLTDIRFLFATLFKQRSLISAHFLTHLGGHEWGYYSLTVVKDAPMKGQEKSFINREAAYLRFVTGQRPEKEPPVAR</sequence>
<gene>
    <name evidence="2" type="ORF">ACFQ3C_11145</name>
</gene>
<evidence type="ECO:0000313" key="3">
    <source>
        <dbReference type="Proteomes" id="UP001597151"/>
    </source>
</evidence>
<dbReference type="RefSeq" id="WP_380791699.1">
    <property type="nucleotide sequence ID" value="NZ_JBHTKR010000004.1"/>
</dbReference>